<evidence type="ECO:0000259" key="2">
    <source>
        <dbReference type="SMART" id="SM01349"/>
    </source>
</evidence>
<dbReference type="SMART" id="SM01349">
    <property type="entry name" value="TOG"/>
    <property type="match status" value="1"/>
</dbReference>
<dbReference type="InterPro" id="IPR034085">
    <property type="entry name" value="TOG"/>
</dbReference>
<dbReference type="AlphaFoldDB" id="A0ABD2PT84"/>
<protein>
    <recommendedName>
        <fullName evidence="2">TOG domain-containing protein</fullName>
    </recommendedName>
</protein>
<keyword evidence="4" id="KW-1185">Reference proteome</keyword>
<sequence>MLDNTARRQSALFDSSKEVATLSRNSLQAPDGESHIDTRDSIDMSIPDEPLLRTQTEEASWTSCVSTIKSSASRKLQERRQSEITRQQASVAVPIRVEAEPDVTARRSSRPVEAWVESSDKPLKGSTSLRRHSSTGGGISLPKLASASTSREIRGNHSAVRSQGSKKASLSLNSIDLLQHVEMMESVDWSDKCSGMEGLLNICEMNPEVLKDPPLLQRMVKSLAEGIQSLRSQVSRNAIQLTSQLAMVLKPRNEGLYLMNEVQSHLICSALLSRLGGDASTQFLRQEAERALSNWCLNAISEDRAVSMLCSILQSDKCKAASMKKAGSDIVNQIVQNRKPLSQKTTEKVIQVANRLIEHGHTDIRNNGYDILRTLSQTMPGFLTIASKSLPSRDFAKVQKITKESGAKRHQPKTASLPRNKTKSTSCSTASVYRSKSQPSNKKLPPMNLEMMELVEKLEAPDWAIRYEAIEILATKLLQSRDSFKTDSNKLIDRLSKCILDVNARVSIIALKFLANPEAVALCDFKRKDHFSYVKFLSESYANQPMIARLASQTAAALASKNNEVYKAAQEAFTEYIKYFSEFH</sequence>
<feature type="compositionally biased region" description="Basic and acidic residues" evidence="1">
    <location>
        <begin position="32"/>
        <end position="42"/>
    </location>
</feature>
<evidence type="ECO:0000256" key="1">
    <source>
        <dbReference type="SAM" id="MobiDB-lite"/>
    </source>
</evidence>
<feature type="domain" description="TOG" evidence="2">
    <location>
        <begin position="169"/>
        <end position="411"/>
    </location>
</feature>
<feature type="compositionally biased region" description="Polar residues" evidence="1">
    <location>
        <begin position="413"/>
        <end position="441"/>
    </location>
</feature>
<organism evidence="3 4">
    <name type="scientific">Cichlidogyrus casuarinus</name>
    <dbReference type="NCBI Taxonomy" id="1844966"/>
    <lineage>
        <taxon>Eukaryota</taxon>
        <taxon>Metazoa</taxon>
        <taxon>Spiralia</taxon>
        <taxon>Lophotrochozoa</taxon>
        <taxon>Platyhelminthes</taxon>
        <taxon>Monogenea</taxon>
        <taxon>Monopisthocotylea</taxon>
        <taxon>Dactylogyridea</taxon>
        <taxon>Ancyrocephalidae</taxon>
        <taxon>Cichlidogyrus</taxon>
    </lineage>
</organism>
<feature type="region of interest" description="Disordered" evidence="1">
    <location>
        <begin position="23"/>
        <end position="44"/>
    </location>
</feature>
<dbReference type="InterPro" id="IPR016024">
    <property type="entry name" value="ARM-type_fold"/>
</dbReference>
<feature type="region of interest" description="Disordered" evidence="1">
    <location>
        <begin position="402"/>
        <end position="445"/>
    </location>
</feature>
<dbReference type="InterPro" id="IPR011989">
    <property type="entry name" value="ARM-like"/>
</dbReference>
<proteinExistence type="predicted"/>
<evidence type="ECO:0000313" key="3">
    <source>
        <dbReference type="EMBL" id="KAL3310288.1"/>
    </source>
</evidence>
<dbReference type="Gene3D" id="1.25.10.10">
    <property type="entry name" value="Leucine-rich Repeat Variant"/>
    <property type="match status" value="2"/>
</dbReference>
<accession>A0ABD2PT84</accession>
<name>A0ABD2PT84_9PLAT</name>
<dbReference type="Proteomes" id="UP001626550">
    <property type="component" value="Unassembled WGS sequence"/>
</dbReference>
<gene>
    <name evidence="3" type="ORF">Ciccas_011150</name>
</gene>
<comment type="caution">
    <text evidence="3">The sequence shown here is derived from an EMBL/GenBank/DDBJ whole genome shotgun (WGS) entry which is preliminary data.</text>
</comment>
<dbReference type="SUPFAM" id="SSF48371">
    <property type="entry name" value="ARM repeat"/>
    <property type="match status" value="1"/>
</dbReference>
<feature type="region of interest" description="Disordered" evidence="1">
    <location>
        <begin position="102"/>
        <end position="165"/>
    </location>
</feature>
<reference evidence="3 4" key="1">
    <citation type="submission" date="2024-11" db="EMBL/GenBank/DDBJ databases">
        <title>Adaptive evolution of stress response genes in parasites aligns with host niche diversity.</title>
        <authorList>
            <person name="Hahn C."/>
            <person name="Resl P."/>
        </authorList>
    </citation>
    <scope>NUCLEOTIDE SEQUENCE [LARGE SCALE GENOMIC DNA]</scope>
    <source>
        <strain evidence="3">EGGRZ-B1_66</strain>
        <tissue evidence="3">Body</tissue>
    </source>
</reference>
<dbReference type="EMBL" id="JBJKFK010003083">
    <property type="protein sequence ID" value="KAL3310288.1"/>
    <property type="molecule type" value="Genomic_DNA"/>
</dbReference>
<evidence type="ECO:0000313" key="4">
    <source>
        <dbReference type="Proteomes" id="UP001626550"/>
    </source>
</evidence>